<dbReference type="Proteomes" id="UP001066276">
    <property type="component" value="Chromosome 4_2"/>
</dbReference>
<evidence type="ECO:0000313" key="2">
    <source>
        <dbReference type="EMBL" id="KAJ1167345.1"/>
    </source>
</evidence>
<feature type="region of interest" description="Disordered" evidence="1">
    <location>
        <begin position="15"/>
        <end position="81"/>
    </location>
</feature>
<evidence type="ECO:0000313" key="3">
    <source>
        <dbReference type="Proteomes" id="UP001066276"/>
    </source>
</evidence>
<proteinExistence type="predicted"/>
<gene>
    <name evidence="2" type="ORF">NDU88_007737</name>
</gene>
<reference evidence="2" key="1">
    <citation type="journal article" date="2022" name="bioRxiv">
        <title>Sequencing and chromosome-scale assembly of the giantPleurodeles waltlgenome.</title>
        <authorList>
            <person name="Brown T."/>
            <person name="Elewa A."/>
            <person name="Iarovenko S."/>
            <person name="Subramanian E."/>
            <person name="Araus A.J."/>
            <person name="Petzold A."/>
            <person name="Susuki M."/>
            <person name="Suzuki K.-i.T."/>
            <person name="Hayashi T."/>
            <person name="Toyoda A."/>
            <person name="Oliveira C."/>
            <person name="Osipova E."/>
            <person name="Leigh N.D."/>
            <person name="Simon A."/>
            <person name="Yun M.H."/>
        </authorList>
    </citation>
    <scope>NUCLEOTIDE SEQUENCE</scope>
    <source>
        <strain evidence="2">20211129_DDA</strain>
        <tissue evidence="2">Liver</tissue>
    </source>
</reference>
<dbReference type="EMBL" id="JANPWB010000008">
    <property type="protein sequence ID" value="KAJ1167345.1"/>
    <property type="molecule type" value="Genomic_DNA"/>
</dbReference>
<evidence type="ECO:0000256" key="1">
    <source>
        <dbReference type="SAM" id="MobiDB-lite"/>
    </source>
</evidence>
<protein>
    <submittedName>
        <fullName evidence="2">Uncharacterized protein</fullName>
    </submittedName>
</protein>
<sequence>MKLVAGLACHAGKNKIVKRMPRQETTAAPPTVNRRNTDTCGDPGDDLPQKDTKDIRDMQQHSRLGGEKQGIRGGGADLKHS</sequence>
<organism evidence="2 3">
    <name type="scientific">Pleurodeles waltl</name>
    <name type="common">Iberian ribbed newt</name>
    <dbReference type="NCBI Taxonomy" id="8319"/>
    <lineage>
        <taxon>Eukaryota</taxon>
        <taxon>Metazoa</taxon>
        <taxon>Chordata</taxon>
        <taxon>Craniata</taxon>
        <taxon>Vertebrata</taxon>
        <taxon>Euteleostomi</taxon>
        <taxon>Amphibia</taxon>
        <taxon>Batrachia</taxon>
        <taxon>Caudata</taxon>
        <taxon>Salamandroidea</taxon>
        <taxon>Salamandridae</taxon>
        <taxon>Pleurodelinae</taxon>
        <taxon>Pleurodeles</taxon>
    </lineage>
</organism>
<feature type="compositionally biased region" description="Gly residues" evidence="1">
    <location>
        <begin position="71"/>
        <end position="81"/>
    </location>
</feature>
<name>A0AAV7STC0_PLEWA</name>
<feature type="compositionally biased region" description="Basic and acidic residues" evidence="1">
    <location>
        <begin position="47"/>
        <end position="70"/>
    </location>
</feature>
<keyword evidence="3" id="KW-1185">Reference proteome</keyword>
<dbReference type="AlphaFoldDB" id="A0AAV7STC0"/>
<accession>A0AAV7STC0</accession>
<comment type="caution">
    <text evidence="2">The sequence shown here is derived from an EMBL/GenBank/DDBJ whole genome shotgun (WGS) entry which is preliminary data.</text>
</comment>